<feature type="region of interest" description="Disordered" evidence="1">
    <location>
        <begin position="49"/>
        <end position="100"/>
    </location>
</feature>
<evidence type="ECO:0000256" key="1">
    <source>
        <dbReference type="SAM" id="MobiDB-lite"/>
    </source>
</evidence>
<proteinExistence type="predicted"/>
<dbReference type="Proteomes" id="UP000295627">
    <property type="component" value="Unassembled WGS sequence"/>
</dbReference>
<organism evidence="3 4">
    <name type="scientific">Mycobacteroides franklinii</name>
    <dbReference type="NCBI Taxonomy" id="948102"/>
    <lineage>
        <taxon>Bacteria</taxon>
        <taxon>Bacillati</taxon>
        <taxon>Actinomycetota</taxon>
        <taxon>Actinomycetes</taxon>
        <taxon>Mycobacteriales</taxon>
        <taxon>Mycobacteriaceae</taxon>
        <taxon>Mycobacteroides</taxon>
    </lineage>
</organism>
<feature type="chain" id="PRO_5020434191" evidence="2">
    <location>
        <begin position="25"/>
        <end position="100"/>
    </location>
</feature>
<protein>
    <submittedName>
        <fullName evidence="3">Uncharacterized protein</fullName>
    </submittedName>
</protein>
<feature type="signal peptide" evidence="2">
    <location>
        <begin position="1"/>
        <end position="24"/>
    </location>
</feature>
<dbReference type="AlphaFoldDB" id="A0A4R5P804"/>
<evidence type="ECO:0000256" key="2">
    <source>
        <dbReference type="SAM" id="SignalP"/>
    </source>
</evidence>
<dbReference type="RefSeq" id="WP_078332640.1">
    <property type="nucleotide sequence ID" value="NZ_MAFQ01000001.1"/>
</dbReference>
<feature type="compositionally biased region" description="Low complexity" evidence="1">
    <location>
        <begin position="70"/>
        <end position="79"/>
    </location>
</feature>
<comment type="caution">
    <text evidence="3">The sequence shown here is derived from an EMBL/GenBank/DDBJ whole genome shotgun (WGS) entry which is preliminary data.</text>
</comment>
<dbReference type="EMBL" id="RXLR01000019">
    <property type="protein sequence ID" value="TDH19227.1"/>
    <property type="molecule type" value="Genomic_DNA"/>
</dbReference>
<gene>
    <name evidence="3" type="ORF">EJ571_21965</name>
</gene>
<reference evidence="3 4" key="1">
    <citation type="journal article" date="2019" name="Sci. Rep.">
        <title>Extended insight into the Mycobacterium chelonae-abscessus complex through whole genome sequencing of Mycobacterium salmoniphilum outbreak and Mycobacterium salmoniphilum-like strains.</title>
        <authorList>
            <person name="Behra P.R.K."/>
            <person name="Das S."/>
            <person name="Pettersson B.M.F."/>
            <person name="Shirreff L."/>
            <person name="DuCote T."/>
            <person name="Jacobsson K.G."/>
            <person name="Ennis D.G."/>
            <person name="Kirsebom L.A."/>
        </authorList>
    </citation>
    <scope>NUCLEOTIDE SEQUENCE [LARGE SCALE GENOMIC DNA]</scope>
    <source>
        <strain evidence="3 4">DSM 45524</strain>
    </source>
</reference>
<sequence>MKQTLCVATVVIALAVGLAAPVAAAPSPPNPAPYNPVFAPGQIPALRPSRGTQLPVLMSGPSRGPRISAGVDGVPVPGGVKPGIGIGDGKLESPTGAPTP</sequence>
<name>A0A4R5P804_9MYCO</name>
<keyword evidence="2" id="KW-0732">Signal</keyword>
<evidence type="ECO:0000313" key="3">
    <source>
        <dbReference type="EMBL" id="TDH19227.1"/>
    </source>
</evidence>
<evidence type="ECO:0000313" key="4">
    <source>
        <dbReference type="Proteomes" id="UP000295627"/>
    </source>
</evidence>
<accession>A0A4R5P804</accession>